<sequence length="181" mass="19584">MEIKVSGFGGQGIIRIGMILGKAAALNDNKSATLTQSFGPEARGGACSAQLVVSETEILYPYLTVPDIVIAMSQEAYEKFEPELKDDGILLLEEDLVKPHPVRGNIKQYAIPATRIAEKLGNRLYANFVMIGFIVAITKMVPKQALLDAIPGTVPDRLLQKNIDALEQGFTIGEQKLAASK</sequence>
<name>A0A937XHM1_UNCW3</name>
<dbReference type="GO" id="GO:0016903">
    <property type="term" value="F:oxidoreductase activity, acting on the aldehyde or oxo group of donors"/>
    <property type="evidence" value="ECO:0007669"/>
    <property type="project" value="InterPro"/>
</dbReference>
<dbReference type="EMBL" id="VGIR01000023">
    <property type="protein sequence ID" value="MBM3331225.1"/>
    <property type="molecule type" value="Genomic_DNA"/>
</dbReference>
<keyword evidence="3" id="KW-0670">Pyruvate</keyword>
<dbReference type="Proteomes" id="UP000779900">
    <property type="component" value="Unassembled WGS sequence"/>
</dbReference>
<accession>A0A937XHM1</accession>
<proteinExistence type="predicted"/>
<reference evidence="3" key="1">
    <citation type="submission" date="2019-03" db="EMBL/GenBank/DDBJ databases">
        <title>Lake Tanganyika Metagenome-Assembled Genomes (MAGs).</title>
        <authorList>
            <person name="Tran P."/>
        </authorList>
    </citation>
    <scope>NUCLEOTIDE SEQUENCE</scope>
    <source>
        <strain evidence="3">K_DeepCast_150m_m2_040</strain>
    </source>
</reference>
<evidence type="ECO:0000256" key="1">
    <source>
        <dbReference type="ARBA" id="ARBA00023002"/>
    </source>
</evidence>
<protein>
    <submittedName>
        <fullName evidence="3">Pyruvate ferredoxin oxidoreductase</fullName>
    </submittedName>
</protein>
<evidence type="ECO:0000313" key="3">
    <source>
        <dbReference type="EMBL" id="MBM3331225.1"/>
    </source>
</evidence>
<dbReference type="Gene3D" id="3.40.920.10">
    <property type="entry name" value="Pyruvate-ferredoxin oxidoreductase, PFOR, domain III"/>
    <property type="match status" value="1"/>
</dbReference>
<dbReference type="InterPro" id="IPR052554">
    <property type="entry name" value="2-oxoglutarate_synth_KorC"/>
</dbReference>
<feature type="domain" description="Pyruvate/ketoisovalerate oxidoreductase catalytic" evidence="2">
    <location>
        <begin position="9"/>
        <end position="170"/>
    </location>
</feature>
<dbReference type="InterPro" id="IPR019752">
    <property type="entry name" value="Pyrv/ketoisovalerate_OxRed_cat"/>
</dbReference>
<organism evidence="3 4">
    <name type="scientific">candidate division WOR-3 bacterium</name>
    <dbReference type="NCBI Taxonomy" id="2052148"/>
    <lineage>
        <taxon>Bacteria</taxon>
        <taxon>Bacteria division WOR-3</taxon>
    </lineage>
</organism>
<gene>
    <name evidence="3" type="ORF">FJY68_05145</name>
</gene>
<dbReference type="PANTHER" id="PTHR42730:SF1">
    <property type="entry name" value="2-OXOGLUTARATE SYNTHASE SUBUNIT KORC"/>
    <property type="match status" value="1"/>
</dbReference>
<keyword evidence="1" id="KW-0560">Oxidoreductase</keyword>
<dbReference type="InterPro" id="IPR002869">
    <property type="entry name" value="Pyrv_flavodox_OxRed_cen"/>
</dbReference>
<dbReference type="PANTHER" id="PTHR42730">
    <property type="entry name" value="2-OXOGLUTARATE SYNTHASE SUBUNIT KORC"/>
    <property type="match status" value="1"/>
</dbReference>
<dbReference type="AlphaFoldDB" id="A0A937XHM1"/>
<comment type="caution">
    <text evidence="3">The sequence shown here is derived from an EMBL/GenBank/DDBJ whole genome shotgun (WGS) entry which is preliminary data.</text>
</comment>
<evidence type="ECO:0000259" key="2">
    <source>
        <dbReference type="Pfam" id="PF01558"/>
    </source>
</evidence>
<evidence type="ECO:0000313" key="4">
    <source>
        <dbReference type="Proteomes" id="UP000779900"/>
    </source>
</evidence>
<dbReference type="Pfam" id="PF01558">
    <property type="entry name" value="POR"/>
    <property type="match status" value="1"/>
</dbReference>
<dbReference type="SUPFAM" id="SSF53323">
    <property type="entry name" value="Pyruvate-ferredoxin oxidoreductase, PFOR, domain III"/>
    <property type="match status" value="1"/>
</dbReference>